<keyword evidence="3" id="KW-0282">Flagellum</keyword>
<proteinExistence type="predicted"/>
<feature type="compositionally biased region" description="Polar residues" evidence="1">
    <location>
        <begin position="176"/>
        <end position="197"/>
    </location>
</feature>
<dbReference type="InterPro" id="IPR038610">
    <property type="entry name" value="FliK-like_C_sf"/>
</dbReference>
<dbReference type="Gene3D" id="3.30.750.140">
    <property type="match status" value="1"/>
</dbReference>
<feature type="region of interest" description="Disordered" evidence="1">
    <location>
        <begin position="147"/>
        <end position="231"/>
    </location>
</feature>
<name>A0A7C4QNV8_9PLAN</name>
<keyword evidence="3" id="KW-0969">Cilium</keyword>
<evidence type="ECO:0000256" key="1">
    <source>
        <dbReference type="SAM" id="MobiDB-lite"/>
    </source>
</evidence>
<organism evidence="3">
    <name type="scientific">Schlesneria paludicola</name>
    <dbReference type="NCBI Taxonomy" id="360056"/>
    <lineage>
        <taxon>Bacteria</taxon>
        <taxon>Pseudomonadati</taxon>
        <taxon>Planctomycetota</taxon>
        <taxon>Planctomycetia</taxon>
        <taxon>Planctomycetales</taxon>
        <taxon>Planctomycetaceae</taxon>
        <taxon>Schlesneria</taxon>
    </lineage>
</organism>
<feature type="domain" description="Flagellar hook-length control protein-like C-terminal" evidence="2">
    <location>
        <begin position="404"/>
        <end position="473"/>
    </location>
</feature>
<dbReference type="EMBL" id="DSVQ01000012">
    <property type="protein sequence ID" value="HGT39184.1"/>
    <property type="molecule type" value="Genomic_DNA"/>
</dbReference>
<comment type="caution">
    <text evidence="3">The sequence shown here is derived from an EMBL/GenBank/DDBJ whole genome shotgun (WGS) entry which is preliminary data.</text>
</comment>
<feature type="compositionally biased region" description="Polar residues" evidence="1">
    <location>
        <begin position="487"/>
        <end position="497"/>
    </location>
</feature>
<protein>
    <submittedName>
        <fullName evidence="3">Flagellar hook-length control protein FliK</fullName>
    </submittedName>
</protein>
<accession>A0A7C4QNV8</accession>
<dbReference type="InterPro" id="IPR021136">
    <property type="entry name" value="Flagellar_hook_control-like_C"/>
</dbReference>
<dbReference type="Pfam" id="PF02120">
    <property type="entry name" value="Flg_hook"/>
    <property type="match status" value="1"/>
</dbReference>
<keyword evidence="3" id="KW-0966">Cell projection</keyword>
<feature type="compositionally biased region" description="Basic and acidic residues" evidence="1">
    <location>
        <begin position="154"/>
        <end position="170"/>
    </location>
</feature>
<evidence type="ECO:0000313" key="3">
    <source>
        <dbReference type="EMBL" id="HGT39184.1"/>
    </source>
</evidence>
<gene>
    <name evidence="3" type="ORF">ENS64_07975</name>
</gene>
<feature type="compositionally biased region" description="Basic and acidic residues" evidence="1">
    <location>
        <begin position="498"/>
        <end position="520"/>
    </location>
</feature>
<feature type="region of interest" description="Disordered" evidence="1">
    <location>
        <begin position="22"/>
        <end position="114"/>
    </location>
</feature>
<reference evidence="3" key="1">
    <citation type="journal article" date="2020" name="mSystems">
        <title>Genome- and Community-Level Interaction Insights into Carbon Utilization and Element Cycling Functions of Hydrothermarchaeota in Hydrothermal Sediment.</title>
        <authorList>
            <person name="Zhou Z."/>
            <person name="Liu Y."/>
            <person name="Xu W."/>
            <person name="Pan J."/>
            <person name="Luo Z.H."/>
            <person name="Li M."/>
        </authorList>
    </citation>
    <scope>NUCLEOTIDE SEQUENCE [LARGE SCALE GENOMIC DNA]</scope>
    <source>
        <strain evidence="3">SpSt-508</strain>
    </source>
</reference>
<feature type="compositionally biased region" description="Pro residues" evidence="1">
    <location>
        <begin position="41"/>
        <end position="51"/>
    </location>
</feature>
<feature type="region of interest" description="Disordered" evidence="1">
    <location>
        <begin position="328"/>
        <end position="389"/>
    </location>
</feature>
<feature type="compositionally biased region" description="Pro residues" evidence="1">
    <location>
        <begin position="203"/>
        <end position="213"/>
    </location>
</feature>
<feature type="region of interest" description="Disordered" evidence="1">
    <location>
        <begin position="120"/>
        <end position="139"/>
    </location>
</feature>
<evidence type="ECO:0000259" key="2">
    <source>
        <dbReference type="Pfam" id="PF02120"/>
    </source>
</evidence>
<sequence length="540" mass="56350">MNADGAIPLEFVPVAVPLGDITRLPPETVAPPTTDALSPEPASPTPSPQHPFSPDATPTETEEDSPQTAPAPWQLLAAVADSLTPSRNGAPPVEATARPLPSSEEDVAPPPPVGLMAALAQSRARTVSGTPSPLGVELPIRERHASRRQFHLAGEPEKLVPSARDNEIAEQRLSADGSTTSAPSSSMVERGTESSIPGVSEPSTPPLAEPPATTPTAHNSRESPMVPALPLVAAQPLAGATLSSADATPIRPPTDSPAIAGSVVADTGTTATAADAAQPSLPQVEAEAPALSADRRATLSGRSSAFEDAPEQSRVVAANLLSSEALSASPHGTTSVLPAGVGSETEGLSDGEHRRPEEEASLSAAMPAREAPPAQMRLSPAASPVVSTQDRQRFIEHLTDVLTRSHDTGQQLTLRLSPPELGPLRVDVSLQQGVLTARLETYTEAARQVLLEHLPQLHEALSQRGASLDRIDVIRVKEGDSAGGAFSNPQWAAAEQQQHSEGRTTPRRRAADRLAARTETEPVSSPIVRDHGLQELNVRI</sequence>
<feature type="region of interest" description="Disordered" evidence="1">
    <location>
        <begin position="270"/>
        <end position="310"/>
    </location>
</feature>
<dbReference type="CDD" id="cd17470">
    <property type="entry name" value="T3SS_Flik_C"/>
    <property type="match status" value="1"/>
</dbReference>
<dbReference type="AlphaFoldDB" id="A0A7C4QNV8"/>
<feature type="region of interest" description="Disordered" evidence="1">
    <location>
        <begin position="484"/>
        <end position="527"/>
    </location>
</feature>